<dbReference type="InterPro" id="IPR001507">
    <property type="entry name" value="ZP_dom"/>
</dbReference>
<dbReference type="OrthoDB" id="6407830at2759"/>
<feature type="domain" description="ZP" evidence="1">
    <location>
        <begin position="1"/>
        <end position="90"/>
    </location>
</feature>
<dbReference type="PROSITE" id="PS51034">
    <property type="entry name" value="ZP_2"/>
    <property type="match status" value="1"/>
</dbReference>
<proteinExistence type="predicted"/>
<keyword evidence="3" id="KW-1185">Reference proteome</keyword>
<evidence type="ECO:0000259" key="1">
    <source>
        <dbReference type="PROSITE" id="PS51034"/>
    </source>
</evidence>
<evidence type="ECO:0000313" key="3">
    <source>
        <dbReference type="Proteomes" id="UP000728032"/>
    </source>
</evidence>
<protein>
    <recommendedName>
        <fullName evidence="1">ZP domain-containing protein</fullName>
    </recommendedName>
</protein>
<name>A0A7R9QXI4_9ACAR</name>
<dbReference type="Proteomes" id="UP000728032">
    <property type="component" value="Unassembled WGS sequence"/>
</dbReference>
<gene>
    <name evidence="2" type="ORF">ONB1V03_LOCUS17484</name>
</gene>
<reference evidence="2" key="1">
    <citation type="submission" date="2020-11" db="EMBL/GenBank/DDBJ databases">
        <authorList>
            <person name="Tran Van P."/>
        </authorList>
    </citation>
    <scope>NUCLEOTIDE SEQUENCE</scope>
</reference>
<dbReference type="EMBL" id="OC936630">
    <property type="protein sequence ID" value="CAD7660922.1"/>
    <property type="molecule type" value="Genomic_DNA"/>
</dbReference>
<evidence type="ECO:0000313" key="2">
    <source>
        <dbReference type="EMBL" id="CAD7660922.1"/>
    </source>
</evidence>
<dbReference type="EMBL" id="CAJPVJ010021805">
    <property type="protein sequence ID" value="CAG2178058.1"/>
    <property type="molecule type" value="Genomic_DNA"/>
</dbReference>
<sequence length="90" mass="10018">MIVYLDEESRHVYGLLVSFLKVTAVNANNNTQEEVIILNGCSIDPYIFGNFETLDGGDSLSAKFRAFKFPESNYVKFVGTVNVCINECKG</sequence>
<accession>A0A7R9QXI4</accession>
<feature type="non-terminal residue" evidence="2">
    <location>
        <position position="90"/>
    </location>
</feature>
<dbReference type="AlphaFoldDB" id="A0A7R9QXI4"/>
<organism evidence="2">
    <name type="scientific">Oppiella nova</name>
    <dbReference type="NCBI Taxonomy" id="334625"/>
    <lineage>
        <taxon>Eukaryota</taxon>
        <taxon>Metazoa</taxon>
        <taxon>Ecdysozoa</taxon>
        <taxon>Arthropoda</taxon>
        <taxon>Chelicerata</taxon>
        <taxon>Arachnida</taxon>
        <taxon>Acari</taxon>
        <taxon>Acariformes</taxon>
        <taxon>Sarcoptiformes</taxon>
        <taxon>Oribatida</taxon>
        <taxon>Brachypylina</taxon>
        <taxon>Oppioidea</taxon>
        <taxon>Oppiidae</taxon>
        <taxon>Oppiella</taxon>
    </lineage>
</organism>